<dbReference type="InterPro" id="IPR052710">
    <property type="entry name" value="CAAX_protease"/>
</dbReference>
<name>A0A2N5J4A6_9BIFI</name>
<dbReference type="EMBL" id="NMWT01000009">
    <property type="protein sequence ID" value="PLS29052.1"/>
    <property type="molecule type" value="Genomic_DNA"/>
</dbReference>
<dbReference type="PANTHER" id="PTHR36435:SF1">
    <property type="entry name" value="CAAX AMINO TERMINAL PROTEASE FAMILY PROTEIN"/>
    <property type="match status" value="1"/>
</dbReference>
<evidence type="ECO:0000256" key="1">
    <source>
        <dbReference type="SAM" id="MobiDB-lite"/>
    </source>
</evidence>
<feature type="compositionally biased region" description="Polar residues" evidence="1">
    <location>
        <begin position="29"/>
        <end position="40"/>
    </location>
</feature>
<keyword evidence="4" id="KW-0378">Hydrolase</keyword>
<keyword evidence="4" id="KW-0645">Protease</keyword>
<dbReference type="Pfam" id="PF02517">
    <property type="entry name" value="Rce1-like"/>
    <property type="match status" value="1"/>
</dbReference>
<protein>
    <submittedName>
        <fullName evidence="4">CAAX protease self-immunity</fullName>
    </submittedName>
</protein>
<feature type="transmembrane region" description="Helical" evidence="2">
    <location>
        <begin position="332"/>
        <end position="351"/>
    </location>
</feature>
<feature type="region of interest" description="Disordered" evidence="1">
    <location>
        <begin position="1"/>
        <end position="46"/>
    </location>
</feature>
<feature type="transmembrane region" description="Helical" evidence="2">
    <location>
        <begin position="363"/>
        <end position="380"/>
    </location>
</feature>
<keyword evidence="5" id="KW-1185">Reference proteome</keyword>
<feature type="compositionally biased region" description="Low complexity" evidence="1">
    <location>
        <begin position="115"/>
        <end position="142"/>
    </location>
</feature>
<evidence type="ECO:0000259" key="3">
    <source>
        <dbReference type="Pfam" id="PF02517"/>
    </source>
</evidence>
<dbReference type="GO" id="GO:0006508">
    <property type="term" value="P:proteolysis"/>
    <property type="evidence" value="ECO:0007669"/>
    <property type="project" value="UniProtKB-KW"/>
</dbReference>
<keyword evidence="2" id="KW-0472">Membrane</keyword>
<dbReference type="Proteomes" id="UP000235034">
    <property type="component" value="Unassembled WGS sequence"/>
</dbReference>
<feature type="transmembrane region" description="Helical" evidence="2">
    <location>
        <begin position="386"/>
        <end position="406"/>
    </location>
</feature>
<reference evidence="4 5" key="1">
    <citation type="submission" date="2017-07" db="EMBL/GenBank/DDBJ databases">
        <title>Bifidobacterium novel species.</title>
        <authorList>
            <person name="Lugli G.A."/>
            <person name="Milani C."/>
            <person name="Duranti S."/>
            <person name="Mangifesta M."/>
        </authorList>
    </citation>
    <scope>NUCLEOTIDE SEQUENCE [LARGE SCALE GENOMIC DNA]</scope>
    <source>
        <strain evidence="4 5">77</strain>
    </source>
</reference>
<feature type="transmembrane region" description="Helical" evidence="2">
    <location>
        <begin position="479"/>
        <end position="504"/>
    </location>
</feature>
<feature type="compositionally biased region" description="Low complexity" evidence="1">
    <location>
        <begin position="11"/>
        <end position="28"/>
    </location>
</feature>
<accession>A0A2N5J4A6</accession>
<feature type="region of interest" description="Disordered" evidence="1">
    <location>
        <begin position="103"/>
        <end position="142"/>
    </location>
</feature>
<dbReference type="GO" id="GO:0080120">
    <property type="term" value="P:CAAX-box protein maturation"/>
    <property type="evidence" value="ECO:0007669"/>
    <property type="project" value="UniProtKB-ARBA"/>
</dbReference>
<dbReference type="PANTHER" id="PTHR36435">
    <property type="entry name" value="SLR1288 PROTEIN"/>
    <property type="match status" value="1"/>
</dbReference>
<feature type="domain" description="CAAX prenyl protease 2/Lysostaphin resistance protein A-like" evidence="3">
    <location>
        <begin position="333"/>
        <end position="418"/>
    </location>
</feature>
<feature type="transmembrane region" description="Helical" evidence="2">
    <location>
        <begin position="437"/>
        <end position="458"/>
    </location>
</feature>
<feature type="transmembrane region" description="Helical" evidence="2">
    <location>
        <begin position="413"/>
        <end position="431"/>
    </location>
</feature>
<sequence length="505" mass="54484">MGPQPTPYSRQAAPFAQYPAQPAQYPQQSVQYEPQPSQYQLRPAQYAPQSVQYPRYAAGAPAASPASPVPAAAGMPTIPMGAPTGTAGAPGAVATPGAAAIATPGAAPIYPPQPQSQSQPQPQLQYQSQPQPQPQSQYQPQYQPQPMWPTYYAQPMPMPMAVPTFAAIDPRAWWRTWRRKVVNRAMGLTLAYDAVMVGMSIVVGIVFGVIYAAMNPGGGSSSYDSAFNRWTGVMSLIAVFSAVGFLILMRHRDIFTREYWLGGPHRETYGEMNQVGTVSQYGGRRMTPLACLAIIVVALGVQGVIVLIQLAFSMLGTDLASPTSDSINESAVTVSMWLYIGLVGPICEEMMFRGVLMKELKPLGKNFAIFTSALAFGLFHDDVVQGFFAFLFGLVLGYVAMEYSLVWSIALHIFNNAILSGVVDGLASHFLSNMGYGIFSLALALVGVVGAIIVLIVGRKQIGGFLRVNRSGQDTYFGWTSWAFIVFVVLNALYAIISFVSAMLG</sequence>
<keyword evidence="2" id="KW-0812">Transmembrane</keyword>
<dbReference type="AlphaFoldDB" id="A0A2N5J4A6"/>
<feature type="transmembrane region" description="Helical" evidence="2">
    <location>
        <begin position="230"/>
        <end position="249"/>
    </location>
</feature>
<organism evidence="4 5">
    <name type="scientific">Bifidobacterium parmae</name>
    <dbReference type="NCBI Taxonomy" id="361854"/>
    <lineage>
        <taxon>Bacteria</taxon>
        <taxon>Bacillati</taxon>
        <taxon>Actinomycetota</taxon>
        <taxon>Actinomycetes</taxon>
        <taxon>Bifidobacteriales</taxon>
        <taxon>Bifidobacteriaceae</taxon>
        <taxon>Bifidobacterium</taxon>
    </lineage>
</organism>
<gene>
    <name evidence="4" type="ORF">Uis4E_0786</name>
</gene>
<keyword evidence="2" id="KW-1133">Transmembrane helix</keyword>
<dbReference type="InterPro" id="IPR003675">
    <property type="entry name" value="Rce1/LyrA-like_dom"/>
</dbReference>
<evidence type="ECO:0000256" key="2">
    <source>
        <dbReference type="SAM" id="Phobius"/>
    </source>
</evidence>
<evidence type="ECO:0000313" key="5">
    <source>
        <dbReference type="Proteomes" id="UP000235034"/>
    </source>
</evidence>
<feature type="transmembrane region" description="Helical" evidence="2">
    <location>
        <begin position="289"/>
        <end position="312"/>
    </location>
</feature>
<feature type="transmembrane region" description="Helical" evidence="2">
    <location>
        <begin position="185"/>
        <end position="210"/>
    </location>
</feature>
<evidence type="ECO:0000313" key="4">
    <source>
        <dbReference type="EMBL" id="PLS29052.1"/>
    </source>
</evidence>
<dbReference type="GO" id="GO:0004175">
    <property type="term" value="F:endopeptidase activity"/>
    <property type="evidence" value="ECO:0007669"/>
    <property type="project" value="UniProtKB-ARBA"/>
</dbReference>
<comment type="caution">
    <text evidence="4">The sequence shown here is derived from an EMBL/GenBank/DDBJ whole genome shotgun (WGS) entry which is preliminary data.</text>
</comment>
<proteinExistence type="predicted"/>